<evidence type="ECO:0000313" key="2">
    <source>
        <dbReference type="EMBL" id="ACV09452.1"/>
    </source>
</evidence>
<dbReference type="AlphaFoldDB" id="C7QZF4"/>
<dbReference type="NCBIfam" id="TIGR03988">
    <property type="entry name" value="antisig_RsrA"/>
    <property type="match status" value="1"/>
</dbReference>
<protein>
    <submittedName>
        <fullName evidence="2">Anti-sigma factor</fullName>
    </submittedName>
</protein>
<dbReference type="HOGENOM" id="CLU_155928_0_0_11"/>
<dbReference type="Proteomes" id="UP000000628">
    <property type="component" value="Chromosome"/>
</dbReference>
<dbReference type="EMBL" id="CP001706">
    <property type="protein sequence ID" value="ACV09452.1"/>
    <property type="molecule type" value="Genomic_DNA"/>
</dbReference>
<accession>C7QZF4</accession>
<organism evidence="2 3">
    <name type="scientific">Jonesia denitrificans (strain ATCC 14870 / DSM 20603 / BCRC 15368 / CIP 55.134 / JCM 11481 / NBRC 15587 / NCTC 10816 / Prevot 55134)</name>
    <name type="common">Listeria denitrificans</name>
    <dbReference type="NCBI Taxonomy" id="471856"/>
    <lineage>
        <taxon>Bacteria</taxon>
        <taxon>Bacillati</taxon>
        <taxon>Actinomycetota</taxon>
        <taxon>Actinomycetes</taxon>
        <taxon>Micrococcales</taxon>
        <taxon>Jonesiaceae</taxon>
        <taxon>Jonesia</taxon>
    </lineage>
</organism>
<dbReference type="KEGG" id="jde:Jden_1809"/>
<sequence length="91" mass="10573">MSEKYSDDINLDTEECQSVVTHIFEYLDSEMTSEDAEKMRHHVAQCSPCLAELSIDDMIKKVLKRSCSQKAPDHLRVRIHAQFTTMRIVEE</sequence>
<gene>
    <name evidence="2" type="ordered locus">Jden_1809</name>
</gene>
<evidence type="ECO:0000259" key="1">
    <source>
        <dbReference type="Pfam" id="PF13490"/>
    </source>
</evidence>
<name>C7QZF4_JONDD</name>
<dbReference type="InterPro" id="IPR024020">
    <property type="entry name" value="Anit_sigma_mycothiol_RsrA"/>
</dbReference>
<keyword evidence="3" id="KW-1185">Reference proteome</keyword>
<reference evidence="2 3" key="1">
    <citation type="journal article" date="2009" name="Stand. Genomic Sci.">
        <title>Complete genome sequence of Jonesia denitrificans type strain (Prevot 55134).</title>
        <authorList>
            <person name="Pukall R."/>
            <person name="Gehrich-Schroter G."/>
            <person name="Lapidus A."/>
            <person name="Nolan M."/>
            <person name="Glavina Del Rio T."/>
            <person name="Lucas S."/>
            <person name="Chen F."/>
            <person name="Tice H."/>
            <person name="Pitluck S."/>
            <person name="Cheng J.F."/>
            <person name="Copeland A."/>
            <person name="Saunders E."/>
            <person name="Brettin T."/>
            <person name="Detter J.C."/>
            <person name="Bruce D."/>
            <person name="Goodwin L."/>
            <person name="Pati A."/>
            <person name="Ivanova N."/>
            <person name="Mavromatis K."/>
            <person name="Ovchinnikova G."/>
            <person name="Chen A."/>
            <person name="Palaniappan K."/>
            <person name="Land M."/>
            <person name="Hauser L."/>
            <person name="Chang Y.J."/>
            <person name="Jeffries C.D."/>
            <person name="Chain P."/>
            <person name="Goker M."/>
            <person name="Bristow J."/>
            <person name="Eisen J.A."/>
            <person name="Markowitz V."/>
            <person name="Hugenholtz P."/>
            <person name="Kyrpides N.C."/>
            <person name="Klenk H.P."/>
            <person name="Han C."/>
        </authorList>
    </citation>
    <scope>NUCLEOTIDE SEQUENCE [LARGE SCALE GENOMIC DNA]</scope>
    <source>
        <strain evidence="3">ATCC 14870 / DSM 20603 / BCRC 15368 / CIP 55.134 / JCM 11481 / NBRC 15587 / NCTC 10816 / Prevot 55134</strain>
    </source>
</reference>
<proteinExistence type="predicted"/>
<dbReference type="OrthoDB" id="3267840at2"/>
<dbReference type="RefSeq" id="WP_015772080.1">
    <property type="nucleotide sequence ID" value="NC_013174.1"/>
</dbReference>
<evidence type="ECO:0000313" key="3">
    <source>
        <dbReference type="Proteomes" id="UP000000628"/>
    </source>
</evidence>
<dbReference type="STRING" id="471856.Jden_1809"/>
<feature type="domain" description="Putative zinc-finger" evidence="1">
    <location>
        <begin position="16"/>
        <end position="49"/>
    </location>
</feature>
<dbReference type="InterPro" id="IPR027383">
    <property type="entry name" value="Znf_put"/>
</dbReference>
<dbReference type="Pfam" id="PF13490">
    <property type="entry name" value="zf-HC2"/>
    <property type="match status" value="1"/>
</dbReference>